<evidence type="ECO:0000313" key="3">
    <source>
        <dbReference type="Proteomes" id="UP001500390"/>
    </source>
</evidence>
<protein>
    <submittedName>
        <fullName evidence="2">Uncharacterized protein</fullName>
    </submittedName>
</protein>
<proteinExistence type="predicted"/>
<comment type="caution">
    <text evidence="2">The sequence shown here is derived from an EMBL/GenBank/DDBJ whole genome shotgun (WGS) entry which is preliminary data.</text>
</comment>
<dbReference type="Pfam" id="PF14013">
    <property type="entry name" value="MT0933_antitox"/>
    <property type="match status" value="1"/>
</dbReference>
<sequence>MTTTDQLRTVLRDLEAKAKEMELDKKLTTFADQADQFLRVAATRAGDYAAENRERVEATLDKAGAKVDEKTEGKYADSFAKVRAGILTGVDWVAEQREGTGMPSTSGTSSTSGTPSSASTTDGPSTTDAAATADGDVTSDGGPAASENSPAAVWSDVTDAAPQDGAVQDSVPHDGGIHDDVVRDNSTSQGPTDPR</sequence>
<feature type="compositionally biased region" description="Low complexity" evidence="1">
    <location>
        <begin position="99"/>
        <end position="142"/>
    </location>
</feature>
<feature type="compositionally biased region" description="Basic and acidic residues" evidence="1">
    <location>
        <begin position="171"/>
        <end position="183"/>
    </location>
</feature>
<gene>
    <name evidence="2" type="ORF">GCM10023153_23460</name>
</gene>
<keyword evidence="3" id="KW-1185">Reference proteome</keyword>
<name>A0ABP8JZW7_9MICO</name>
<dbReference type="EMBL" id="BAABFX010000032">
    <property type="protein sequence ID" value="GAA4398495.1"/>
    <property type="molecule type" value="Genomic_DNA"/>
</dbReference>
<reference evidence="3" key="1">
    <citation type="journal article" date="2019" name="Int. J. Syst. Evol. Microbiol.">
        <title>The Global Catalogue of Microorganisms (GCM) 10K type strain sequencing project: providing services to taxonomists for standard genome sequencing and annotation.</title>
        <authorList>
            <consortium name="The Broad Institute Genomics Platform"/>
            <consortium name="The Broad Institute Genome Sequencing Center for Infectious Disease"/>
            <person name="Wu L."/>
            <person name="Ma J."/>
        </authorList>
    </citation>
    <scope>NUCLEOTIDE SEQUENCE [LARGE SCALE GENOMIC DNA]</scope>
    <source>
        <strain evidence="3">JCM 17738</strain>
    </source>
</reference>
<evidence type="ECO:0000256" key="1">
    <source>
        <dbReference type="SAM" id="MobiDB-lite"/>
    </source>
</evidence>
<dbReference type="RefSeq" id="WP_211675475.1">
    <property type="nucleotide sequence ID" value="NZ_BAABFX010000032.1"/>
</dbReference>
<dbReference type="InterPro" id="IPR028037">
    <property type="entry name" value="Antitoxin_Rv0909/MT0933"/>
</dbReference>
<organism evidence="2 3">
    <name type="scientific">Ornithinibacter aureus</name>
    <dbReference type="NCBI Taxonomy" id="622664"/>
    <lineage>
        <taxon>Bacteria</taxon>
        <taxon>Bacillati</taxon>
        <taxon>Actinomycetota</taxon>
        <taxon>Actinomycetes</taxon>
        <taxon>Micrococcales</taxon>
        <taxon>Intrasporangiaceae</taxon>
        <taxon>Ornithinibacter</taxon>
    </lineage>
</organism>
<accession>A0ABP8JZW7</accession>
<dbReference type="Proteomes" id="UP001500390">
    <property type="component" value="Unassembled WGS sequence"/>
</dbReference>
<feature type="compositionally biased region" description="Polar residues" evidence="1">
    <location>
        <begin position="184"/>
        <end position="195"/>
    </location>
</feature>
<evidence type="ECO:0000313" key="2">
    <source>
        <dbReference type="EMBL" id="GAA4398495.1"/>
    </source>
</evidence>
<feature type="region of interest" description="Disordered" evidence="1">
    <location>
        <begin position="93"/>
        <end position="195"/>
    </location>
</feature>